<evidence type="ECO:0000313" key="2">
    <source>
        <dbReference type="Proteomes" id="UP000326198"/>
    </source>
</evidence>
<name>A0A5N7APM0_9EURO</name>
<dbReference type="EMBL" id="ML736448">
    <property type="protein sequence ID" value="KAE8371246.1"/>
    <property type="molecule type" value="Genomic_DNA"/>
</dbReference>
<protein>
    <submittedName>
        <fullName evidence="1">Uncharacterized protein</fullName>
    </submittedName>
</protein>
<dbReference type="AlphaFoldDB" id="A0A5N7APM0"/>
<accession>A0A5N7APM0</accession>
<reference evidence="1 2" key="1">
    <citation type="submission" date="2019-04" db="EMBL/GenBank/DDBJ databases">
        <title>Friends and foes A comparative genomics studyof 23 Aspergillus species from section Flavi.</title>
        <authorList>
            <consortium name="DOE Joint Genome Institute"/>
            <person name="Kjaerbolling I."/>
            <person name="Vesth T."/>
            <person name="Frisvad J.C."/>
            <person name="Nybo J.L."/>
            <person name="Theobald S."/>
            <person name="Kildgaard S."/>
            <person name="Isbrandt T."/>
            <person name="Kuo A."/>
            <person name="Sato A."/>
            <person name="Lyhne E.K."/>
            <person name="Kogle M.E."/>
            <person name="Wiebenga A."/>
            <person name="Kun R.S."/>
            <person name="Lubbers R.J."/>
            <person name="Makela M.R."/>
            <person name="Barry K."/>
            <person name="Chovatia M."/>
            <person name="Clum A."/>
            <person name="Daum C."/>
            <person name="Haridas S."/>
            <person name="He G."/>
            <person name="LaButti K."/>
            <person name="Lipzen A."/>
            <person name="Mondo S."/>
            <person name="Riley R."/>
            <person name="Salamov A."/>
            <person name="Simmons B.A."/>
            <person name="Magnuson J.K."/>
            <person name="Henrissat B."/>
            <person name="Mortensen U.H."/>
            <person name="Larsen T.O."/>
            <person name="Devries R.P."/>
            <person name="Grigoriev I.V."/>
            <person name="Machida M."/>
            <person name="Baker S.E."/>
            <person name="Andersen M.R."/>
        </authorList>
    </citation>
    <scope>NUCLEOTIDE SEQUENCE [LARGE SCALE GENOMIC DNA]</scope>
    <source>
        <strain evidence="1 2">IBT 29228</strain>
    </source>
</reference>
<sequence>MFGSLANHLMIQHVLCETLGGIGHTSPDSHRTKPPTSFTKNMHIQHVVIGYQHEPRCQDSVGIEGVAHAKVLVEDLGGHKPYSLCLGSSNIIQYKGGYNDWNLLGGGGRRSWQGYLGG</sequence>
<dbReference type="Proteomes" id="UP000326198">
    <property type="component" value="Unassembled WGS sequence"/>
</dbReference>
<gene>
    <name evidence="1" type="ORF">BDV26DRAFT_136668</name>
</gene>
<organism evidence="1 2">
    <name type="scientific">Aspergillus bertholletiae</name>
    <dbReference type="NCBI Taxonomy" id="1226010"/>
    <lineage>
        <taxon>Eukaryota</taxon>
        <taxon>Fungi</taxon>
        <taxon>Dikarya</taxon>
        <taxon>Ascomycota</taxon>
        <taxon>Pezizomycotina</taxon>
        <taxon>Eurotiomycetes</taxon>
        <taxon>Eurotiomycetidae</taxon>
        <taxon>Eurotiales</taxon>
        <taxon>Aspergillaceae</taxon>
        <taxon>Aspergillus</taxon>
        <taxon>Aspergillus subgen. Circumdati</taxon>
    </lineage>
</organism>
<evidence type="ECO:0000313" key="1">
    <source>
        <dbReference type="EMBL" id="KAE8371246.1"/>
    </source>
</evidence>
<proteinExistence type="predicted"/>
<keyword evidence="2" id="KW-1185">Reference proteome</keyword>